<dbReference type="Proteomes" id="UP001378960">
    <property type="component" value="Unassembled WGS sequence"/>
</dbReference>
<keyword evidence="5" id="KW-0597">Phosphoprotein</keyword>
<evidence type="ECO:0000256" key="6">
    <source>
        <dbReference type="ARBA" id="ARBA00022679"/>
    </source>
</evidence>
<feature type="region of interest" description="Disordered" evidence="16">
    <location>
        <begin position="109"/>
        <end position="132"/>
    </location>
</feature>
<evidence type="ECO:0000259" key="17">
    <source>
        <dbReference type="PROSITE" id="PS50975"/>
    </source>
</evidence>
<keyword evidence="9 14" id="KW-0067">ATP-binding</keyword>
<evidence type="ECO:0000256" key="7">
    <source>
        <dbReference type="ARBA" id="ARBA00022741"/>
    </source>
</evidence>
<reference evidence="18 19" key="1">
    <citation type="journal article" date="2023" name="Elife">
        <title>Identification of key yeast species and microbe-microbe interactions impacting larval growth of Drosophila in the wild.</title>
        <authorList>
            <person name="Mure A."/>
            <person name="Sugiura Y."/>
            <person name="Maeda R."/>
            <person name="Honda K."/>
            <person name="Sakurai N."/>
            <person name="Takahashi Y."/>
            <person name="Watada M."/>
            <person name="Katoh T."/>
            <person name="Gotoh A."/>
            <person name="Gotoh Y."/>
            <person name="Taniguchi I."/>
            <person name="Nakamura K."/>
            <person name="Hayashi T."/>
            <person name="Katayama T."/>
            <person name="Uemura T."/>
            <person name="Hattori Y."/>
        </authorList>
    </citation>
    <scope>NUCLEOTIDE SEQUENCE [LARGE SCALE GENOMIC DNA]</scope>
    <source>
        <strain evidence="18 19">PK-24</strain>
    </source>
</reference>
<dbReference type="Gene3D" id="3.40.50.11950">
    <property type="match status" value="1"/>
</dbReference>
<dbReference type="SUPFAM" id="SSF56059">
    <property type="entry name" value="Glutathione synthetase ATP-binding domain-like"/>
    <property type="match status" value="1"/>
</dbReference>
<dbReference type="GO" id="GO:0052723">
    <property type="term" value="F:inositol hexakisphosphate 1-kinase activity"/>
    <property type="evidence" value="ECO:0007669"/>
    <property type="project" value="UniProtKB-ARBA"/>
</dbReference>
<keyword evidence="10" id="KW-0206">Cytoskeleton</keyword>
<dbReference type="InterPro" id="IPR000560">
    <property type="entry name" value="His_Pase_clade-2"/>
</dbReference>
<evidence type="ECO:0000256" key="1">
    <source>
        <dbReference type="ARBA" id="ARBA00004245"/>
    </source>
</evidence>
<evidence type="ECO:0000256" key="14">
    <source>
        <dbReference type="PROSITE-ProRule" id="PRU00409"/>
    </source>
</evidence>
<dbReference type="GO" id="GO:0005856">
    <property type="term" value="C:cytoskeleton"/>
    <property type="evidence" value="ECO:0007669"/>
    <property type="project" value="UniProtKB-SubCell"/>
</dbReference>
<dbReference type="PANTHER" id="PTHR12750">
    <property type="entry name" value="DIPHOSPHOINOSITOL PENTAKISPHOSPHATE KINASE"/>
    <property type="match status" value="1"/>
</dbReference>
<comment type="similarity">
    <text evidence="2 15">Belongs to the histidine acid phosphatase family. VIP1 subfamily.</text>
</comment>
<feature type="domain" description="ATP-grasp" evidence="17">
    <location>
        <begin position="374"/>
        <end position="609"/>
    </location>
</feature>
<evidence type="ECO:0000313" key="19">
    <source>
        <dbReference type="Proteomes" id="UP001378960"/>
    </source>
</evidence>
<comment type="catalytic activity">
    <reaction evidence="12">
        <text>1D-myo-inositol hexakisphosphate + ATP = 1-diphospho-1D-myo-inositol 2,3,4,5,6-pentakisphosphate + ADP</text>
        <dbReference type="Rhea" id="RHEA:37459"/>
        <dbReference type="ChEBI" id="CHEBI:30616"/>
        <dbReference type="ChEBI" id="CHEBI:58130"/>
        <dbReference type="ChEBI" id="CHEBI:74946"/>
        <dbReference type="ChEBI" id="CHEBI:456216"/>
        <dbReference type="EC" id="2.7.4.24"/>
    </reaction>
    <physiologicalReaction direction="left-to-right" evidence="12">
        <dbReference type="Rhea" id="RHEA:37460"/>
    </physiologicalReaction>
</comment>
<dbReference type="EC" id="2.7.4.24" evidence="3 15"/>
<evidence type="ECO:0000256" key="2">
    <source>
        <dbReference type="ARBA" id="ARBA00005609"/>
    </source>
</evidence>
<comment type="subcellular location">
    <subcellularLocation>
        <location evidence="1 15">Cytoplasm</location>
        <location evidence="1 15">Cytoskeleton</location>
    </subcellularLocation>
</comment>
<name>A0AAV5R3J8_PICKL</name>
<accession>A0AAV5R3J8</accession>
<feature type="compositionally biased region" description="Low complexity" evidence="16">
    <location>
        <begin position="194"/>
        <end position="210"/>
    </location>
</feature>
<evidence type="ECO:0000256" key="12">
    <source>
        <dbReference type="ARBA" id="ARBA00034629"/>
    </source>
</evidence>
<evidence type="ECO:0000256" key="9">
    <source>
        <dbReference type="ARBA" id="ARBA00022840"/>
    </source>
</evidence>
<feature type="region of interest" description="Disordered" evidence="16">
    <location>
        <begin position="146"/>
        <end position="259"/>
    </location>
</feature>
<dbReference type="Pfam" id="PF08443">
    <property type="entry name" value="RimK"/>
    <property type="match status" value="1"/>
</dbReference>
<dbReference type="FunFam" id="3.40.50.11950:FF:000002">
    <property type="entry name" value="Inositol hexakisphosphate and diphosphoinositol-pentakisphosphate kinase"/>
    <property type="match status" value="1"/>
</dbReference>
<gene>
    <name evidence="18" type="ORF">DAPK24_018040</name>
</gene>
<dbReference type="GO" id="GO:0046872">
    <property type="term" value="F:metal ion binding"/>
    <property type="evidence" value="ECO:0007669"/>
    <property type="project" value="InterPro"/>
</dbReference>
<dbReference type="GO" id="GO:0052843">
    <property type="term" value="F:inositol-1-diphosphate-2,3,4,5,6-pentakisphosphate diphosphatase activity"/>
    <property type="evidence" value="ECO:0007669"/>
    <property type="project" value="UniProtKB-ARBA"/>
</dbReference>
<dbReference type="Gene3D" id="3.30.470.20">
    <property type="entry name" value="ATP-grasp fold, B domain"/>
    <property type="match status" value="1"/>
</dbReference>
<protein>
    <recommendedName>
        <fullName evidence="13 15">Inositol hexakisphosphate and diphosphoinositol-pentakisphosphate kinase</fullName>
        <ecNumber evidence="3 15">2.7.4.24</ecNumber>
    </recommendedName>
</protein>
<evidence type="ECO:0000256" key="3">
    <source>
        <dbReference type="ARBA" id="ARBA00012893"/>
    </source>
</evidence>
<dbReference type="GO" id="GO:0006020">
    <property type="term" value="P:inositol metabolic process"/>
    <property type="evidence" value="ECO:0007669"/>
    <property type="project" value="TreeGrafter"/>
</dbReference>
<dbReference type="GO" id="GO:0032958">
    <property type="term" value="P:inositol phosphate biosynthetic process"/>
    <property type="evidence" value="ECO:0007669"/>
    <property type="project" value="TreeGrafter"/>
</dbReference>
<keyword evidence="6 15" id="KW-0808">Transferase</keyword>
<dbReference type="Pfam" id="PF00328">
    <property type="entry name" value="His_Phos_2"/>
    <property type="match status" value="1"/>
</dbReference>
<dbReference type="GO" id="GO:0005829">
    <property type="term" value="C:cytosol"/>
    <property type="evidence" value="ECO:0007669"/>
    <property type="project" value="TreeGrafter"/>
</dbReference>
<evidence type="ECO:0000256" key="4">
    <source>
        <dbReference type="ARBA" id="ARBA00022490"/>
    </source>
</evidence>
<sequence length="1220" mass="138908">MPGSINSISTDENIERTVPQRALSNLSNMSIDSEIIDNDSLLEEEEKYDADPNPLTREALDYHKRAIASIAPILEDFVPVLSKSEIVSPSQDALSRTVSNVSALSINHHQPSSALSSADDGEKRRSLSDERECSNTTLVIDANDKNINIHNDNNNNNSNNIDNNNNNNNNNIIDSTNNMNDSRKESIDNESDANINTTTNTNNENVTAPNIKASNSTKKSSPEISNDEKQPISTSSSKEEITSSRNLSSSESFSSSLKSRSLSNSSITEQYTGPKLPKIGTIGVCAMDNKVLSKPCRQILQRLIARDEFDTVIFGDKVILDEAVENWPTCDFLISFFSNGFPLEKAIAYEKLRKPYCLNDLVMQKALWDRRLCLEILKAAGVPTPYRLVISRDGGPQVDDELRKKLENLGINCDEVEESKWEMLDDDTLLVDGQIIKKPFVEKPVDGEDHNVNIYYSKKNGGGGRRLFRKIGNKSSEFDPNLNEIRTTGSYIYEQFIDTDNFEDVKAYTVGQDFCHAETRKSPVVDGIVRRNTQGKEVRYPTELSDEEVEIARKVTKYFEQTICGFDLLRTNGKSYVIDVNGFSFVKDNKDYYDTTASILRSKFLQAITIRNKNNLPIPVHEKSQKWVFKGFVSVIRHADRTPKQKFKYSFKSPIFISLMKGYKEEIIIREVRDLNVVLQTIKVAIEKKLEDAKKLKTLESALERKMTFPGTKIQLKPALNKETDEIEKVQLILKWGGEPTHSARYQATDVGEQFRQDIQLLNKAALDDVRVFTSSERRVVASAQLFSKSFLCEDELPDDFLKVRKDLLDDSNAAKDLMDQVKKKLKPLLRQGKEAPPQFAWPPKMPEPFIVIKRVVELMNYHHKIMDENFKTQDVDKFQEFWCCHEDPFLFKERWDKLFQEFVTVEKVHPSKISELYDTMKYDALHNREFLQKIFIRKDNGDNEEGITSDEETELAGSLMNQYPINILAMNDFKVNESSLDATSTSSAENSNNSNPAGSIGWVLSSSHLCSKHKSQGRQGKQSPFDDAKYNLLRELYRLAKVLFDFICPQEYGIEDNEKLDIGLLTTLPLAKQILKDITEIKETNKAGTRVYFTKESHIYTLLNILYESNVPMKIARNALPELDYLSQIVFELYESVSVTGHKKHSIRLSLSPGCHTQDPLDVELDDKHYISCIRRINLTRHLDMDLVQQKLKSRFSRVSLPKKFTPVNISSPLDDSKP</sequence>
<feature type="compositionally biased region" description="Low complexity" evidence="16">
    <location>
        <begin position="146"/>
        <end position="180"/>
    </location>
</feature>
<feature type="compositionally biased region" description="Low complexity" evidence="16">
    <location>
        <begin position="243"/>
        <end position="259"/>
    </location>
</feature>
<organism evidence="18 19">
    <name type="scientific">Pichia kluyveri</name>
    <name type="common">Yeast</name>
    <dbReference type="NCBI Taxonomy" id="36015"/>
    <lineage>
        <taxon>Eukaryota</taxon>
        <taxon>Fungi</taxon>
        <taxon>Dikarya</taxon>
        <taxon>Ascomycota</taxon>
        <taxon>Saccharomycotina</taxon>
        <taxon>Pichiomycetes</taxon>
        <taxon>Pichiales</taxon>
        <taxon>Pichiaceae</taxon>
        <taxon>Pichia</taxon>
    </lineage>
</organism>
<dbReference type="PANTHER" id="PTHR12750:SF9">
    <property type="entry name" value="INOSITOL HEXAKISPHOSPHATE AND DIPHOSPHOINOSITOL-PENTAKISPHOSPHATE KINASE"/>
    <property type="match status" value="1"/>
</dbReference>
<evidence type="ECO:0000256" key="15">
    <source>
        <dbReference type="RuleBase" id="RU365032"/>
    </source>
</evidence>
<dbReference type="EMBL" id="BTGB01000002">
    <property type="protein sequence ID" value="GMM45229.1"/>
    <property type="molecule type" value="Genomic_DNA"/>
</dbReference>
<evidence type="ECO:0000256" key="16">
    <source>
        <dbReference type="SAM" id="MobiDB-lite"/>
    </source>
</evidence>
<evidence type="ECO:0000256" key="8">
    <source>
        <dbReference type="ARBA" id="ARBA00022777"/>
    </source>
</evidence>
<dbReference type="InterPro" id="IPR013651">
    <property type="entry name" value="ATP-grasp_RimK-type"/>
</dbReference>
<dbReference type="Pfam" id="PF18086">
    <property type="entry name" value="PPIP5K2_N"/>
    <property type="match status" value="1"/>
</dbReference>
<proteinExistence type="inferred from homology"/>
<dbReference type="InterPro" id="IPR040557">
    <property type="entry name" value="VIP1_N"/>
</dbReference>
<dbReference type="GO" id="GO:0005524">
    <property type="term" value="F:ATP binding"/>
    <property type="evidence" value="ECO:0007669"/>
    <property type="project" value="UniProtKB-UniRule"/>
</dbReference>
<dbReference type="InterPro" id="IPR037446">
    <property type="entry name" value="His_Pase_VIP1"/>
</dbReference>
<feature type="compositionally biased region" description="Basic and acidic residues" evidence="16">
    <location>
        <begin position="120"/>
        <end position="132"/>
    </location>
</feature>
<dbReference type="PROSITE" id="PS50975">
    <property type="entry name" value="ATP_GRASP"/>
    <property type="match status" value="1"/>
</dbReference>
<comment type="catalytic activity">
    <reaction evidence="11">
        <text>5-diphospho-1D-myo-inositol 1,2,3,4,6-pentakisphosphate + ATP + H(+) = 1,5-bis(diphospho)-1D-myo-inositol 2,3,4,6-tetrakisphosphate + ADP</text>
        <dbReference type="Rhea" id="RHEA:10276"/>
        <dbReference type="ChEBI" id="CHEBI:15378"/>
        <dbReference type="ChEBI" id="CHEBI:30616"/>
        <dbReference type="ChEBI" id="CHEBI:58628"/>
        <dbReference type="ChEBI" id="CHEBI:77983"/>
        <dbReference type="ChEBI" id="CHEBI:456216"/>
        <dbReference type="EC" id="2.7.4.24"/>
    </reaction>
    <physiologicalReaction direction="left-to-right" evidence="11">
        <dbReference type="Rhea" id="RHEA:10277"/>
    </physiologicalReaction>
</comment>
<keyword evidence="19" id="KW-1185">Reference proteome</keyword>
<evidence type="ECO:0000313" key="18">
    <source>
        <dbReference type="EMBL" id="GMM45229.1"/>
    </source>
</evidence>
<comment type="function">
    <text evidence="15">Bifunctional inositol kinase that acts in concert with the IP6K kinases to synthesize the diphosphate group-containing inositol pyrophosphates diphosphoinositol pentakisphosphate, PP-InsP5, and bis-diphosphoinositol tetrakisphosphate, (PP)2-InsP4. PP-InsP5 and (PP)2-InsP4, also respectively called InsP7 and InsP8, may regulate a variety of cellular processes, including apoptosis, vesicle trafficking, cytoskeletal dynamics, and exocytosis. Phosphorylates inositol hexakisphosphate (InsP6).</text>
</comment>
<evidence type="ECO:0000256" key="10">
    <source>
        <dbReference type="ARBA" id="ARBA00023212"/>
    </source>
</evidence>
<feature type="compositionally biased region" description="Polar residues" evidence="16">
    <location>
        <begin position="212"/>
        <end position="224"/>
    </location>
</feature>
<dbReference type="AlphaFoldDB" id="A0AAV5R3J8"/>
<comment type="caution">
    <text evidence="18">The sequence shown here is derived from an EMBL/GenBank/DDBJ whole genome shotgun (WGS) entry which is preliminary data.</text>
</comment>
<keyword evidence="4 15" id="KW-0963">Cytoplasm</keyword>
<evidence type="ECO:0000256" key="13">
    <source>
        <dbReference type="ARBA" id="ARBA00071668"/>
    </source>
</evidence>
<evidence type="ECO:0000256" key="11">
    <source>
        <dbReference type="ARBA" id="ARBA00033696"/>
    </source>
</evidence>
<dbReference type="SUPFAM" id="SSF53254">
    <property type="entry name" value="Phosphoglycerate mutase-like"/>
    <property type="match status" value="1"/>
</dbReference>
<dbReference type="InterPro" id="IPR029033">
    <property type="entry name" value="His_PPase_superfam"/>
</dbReference>
<dbReference type="Gene3D" id="3.40.50.1240">
    <property type="entry name" value="Phosphoglycerate mutase-like"/>
    <property type="match status" value="1"/>
</dbReference>
<dbReference type="InterPro" id="IPR011761">
    <property type="entry name" value="ATP-grasp"/>
</dbReference>
<dbReference type="GO" id="GO:0033857">
    <property type="term" value="F:5-diphosphoinositol pentakisphosphate 1-kinase activity"/>
    <property type="evidence" value="ECO:0007669"/>
    <property type="project" value="TreeGrafter"/>
</dbReference>
<keyword evidence="7 14" id="KW-0547">Nucleotide-binding</keyword>
<evidence type="ECO:0000256" key="5">
    <source>
        <dbReference type="ARBA" id="ARBA00022553"/>
    </source>
</evidence>
<keyword evidence="8 15" id="KW-0418">Kinase</keyword>
<dbReference type="FunFam" id="3.30.470.20:FF:000036">
    <property type="entry name" value="Inositol hexakisphosphate and diphosphoinositol-pentakisphosphate kinase"/>
    <property type="match status" value="1"/>
</dbReference>